<gene>
    <name evidence="2" type="ORF">D1223_12305</name>
</gene>
<dbReference type="Gene3D" id="1.10.405.20">
    <property type="match status" value="1"/>
</dbReference>
<dbReference type="PANTHER" id="PTHR42923:SF17">
    <property type="entry name" value="AMINE OXIDASE DOMAIN-CONTAINING PROTEIN"/>
    <property type="match status" value="1"/>
</dbReference>
<dbReference type="InterPro" id="IPR036188">
    <property type="entry name" value="FAD/NAD-bd_sf"/>
</dbReference>
<dbReference type="EMBL" id="QWFX01000013">
    <property type="protein sequence ID" value="RIJ28186.1"/>
    <property type="molecule type" value="Genomic_DNA"/>
</dbReference>
<dbReference type="OrthoDB" id="20837at2"/>
<evidence type="ECO:0000313" key="3">
    <source>
        <dbReference type="Proteomes" id="UP000266385"/>
    </source>
</evidence>
<sequence length="442" mass="49884">MKKIAIIGSGISGLGAAYALRNSADITVFESRDRAGGHAHTVSIDYDGTPIDVDVGFIVYNGLNYPNLTGFFEALGVETQASDMSFAVSNPGGFEWASTAYGMFAQKRNLFRPRFHAFWRTILRFNDVARAALMNGEVTEESLGIWLRRHDFSDDFCQNYILPMGGAIWSTPPGKILDYPARSFFQFFENHRLMHRERPKWRTVSGGSRHYVTKASELIGDKLRLGSGVERVTPFGTGVRLDFDDRRSEIFDEVIMATHADTTRRLLSGTYPEAQFLLKSVHYRPNRIFLHRDPSYMPRRKSAWASWNVLGKHSTENDICLSYWMNRLQGLPRQCPLFVTLNPETPPNENLVFKEVVFDHPQYDGAAYAAVRSLERIQGRHGIWFAGAWLGSGFHEDGLKSGLRAALSLGGQVEWDPVGVETVYLPDRHAPTQADRRLSVVK</sequence>
<dbReference type="AlphaFoldDB" id="A0A399R9E7"/>
<dbReference type="RefSeq" id="WP_119376721.1">
    <property type="nucleotide sequence ID" value="NZ_QWFX01000013.1"/>
</dbReference>
<evidence type="ECO:0000259" key="1">
    <source>
        <dbReference type="Pfam" id="PF01593"/>
    </source>
</evidence>
<evidence type="ECO:0000313" key="2">
    <source>
        <dbReference type="EMBL" id="RIJ28186.1"/>
    </source>
</evidence>
<dbReference type="PANTHER" id="PTHR42923">
    <property type="entry name" value="PROTOPORPHYRINOGEN OXIDASE"/>
    <property type="match status" value="1"/>
</dbReference>
<protein>
    <submittedName>
        <fullName evidence="2">FAD-dependent oxidoreductase</fullName>
    </submittedName>
</protein>
<dbReference type="Gene3D" id="3.30.70.1990">
    <property type="match status" value="1"/>
</dbReference>
<reference evidence="2 3" key="1">
    <citation type="submission" date="2018-08" db="EMBL/GenBank/DDBJ databases">
        <title>Henriciella mobilis sp. nov., isolated from seawater.</title>
        <authorList>
            <person name="Cheng H."/>
            <person name="Wu Y.-H."/>
            <person name="Xu X.-W."/>
            <person name="Guo L.-L."/>
        </authorList>
    </citation>
    <scope>NUCLEOTIDE SEQUENCE [LARGE SCALE GENOMIC DNA]</scope>
    <source>
        <strain evidence="2 3">JN25</strain>
    </source>
</reference>
<organism evidence="2 3">
    <name type="scientific">Henriciella mobilis</name>
    <dbReference type="NCBI Taxonomy" id="2305467"/>
    <lineage>
        <taxon>Bacteria</taxon>
        <taxon>Pseudomonadati</taxon>
        <taxon>Pseudomonadota</taxon>
        <taxon>Alphaproteobacteria</taxon>
        <taxon>Hyphomonadales</taxon>
        <taxon>Hyphomonadaceae</taxon>
        <taxon>Henriciella</taxon>
    </lineage>
</organism>
<feature type="domain" description="Amine oxidase" evidence="1">
    <location>
        <begin position="11"/>
        <end position="284"/>
    </location>
</feature>
<dbReference type="Proteomes" id="UP000266385">
    <property type="component" value="Unassembled WGS sequence"/>
</dbReference>
<accession>A0A399R9E7</accession>
<dbReference type="Pfam" id="PF01593">
    <property type="entry name" value="Amino_oxidase"/>
    <property type="match status" value="1"/>
</dbReference>
<dbReference type="SUPFAM" id="SSF51905">
    <property type="entry name" value="FAD/NAD(P)-binding domain"/>
    <property type="match status" value="1"/>
</dbReference>
<proteinExistence type="predicted"/>
<dbReference type="GO" id="GO:0016491">
    <property type="term" value="F:oxidoreductase activity"/>
    <property type="evidence" value="ECO:0007669"/>
    <property type="project" value="InterPro"/>
</dbReference>
<dbReference type="InterPro" id="IPR050464">
    <property type="entry name" value="Zeta_carotene_desat/Oxidored"/>
</dbReference>
<dbReference type="InterPro" id="IPR002937">
    <property type="entry name" value="Amino_oxidase"/>
</dbReference>
<comment type="caution">
    <text evidence="2">The sequence shown here is derived from an EMBL/GenBank/DDBJ whole genome shotgun (WGS) entry which is preliminary data.</text>
</comment>
<keyword evidence="3" id="KW-1185">Reference proteome</keyword>
<dbReference type="Gene3D" id="3.50.50.60">
    <property type="entry name" value="FAD/NAD(P)-binding domain"/>
    <property type="match status" value="1"/>
</dbReference>
<name>A0A399R9E7_9PROT</name>